<evidence type="ECO:0000259" key="9">
    <source>
        <dbReference type="Pfam" id="PF16565"/>
    </source>
</evidence>
<feature type="domain" description="MITD1 C-terminal phospholipase D-like" evidence="9">
    <location>
        <begin position="839"/>
        <end position="974"/>
    </location>
</feature>
<accession>A0A643FL75</accession>
<dbReference type="PANTHER" id="PTHR10465:SF0">
    <property type="entry name" value="SARCALUMENIN"/>
    <property type="match status" value="1"/>
</dbReference>
<evidence type="ECO:0000313" key="11">
    <source>
        <dbReference type="Proteomes" id="UP000430120"/>
    </source>
</evidence>
<dbReference type="GO" id="GO:0005525">
    <property type="term" value="F:GTP binding"/>
    <property type="evidence" value="ECO:0007669"/>
    <property type="project" value="UniProtKB-KW"/>
</dbReference>
<dbReference type="InterPro" id="IPR027094">
    <property type="entry name" value="Mitofusin_fam"/>
</dbReference>
<protein>
    <submittedName>
        <fullName evidence="10">Uncharacterized protein</fullName>
    </submittedName>
</protein>
<dbReference type="Proteomes" id="UP000430120">
    <property type="component" value="Unassembled WGS sequence"/>
</dbReference>
<evidence type="ECO:0000256" key="2">
    <source>
        <dbReference type="ARBA" id="ARBA00022741"/>
    </source>
</evidence>
<dbReference type="EMBL" id="VZPB01000001">
    <property type="protein sequence ID" value="KAB0585474.1"/>
    <property type="molecule type" value="Genomic_DNA"/>
</dbReference>
<dbReference type="AlphaFoldDB" id="A0A643FL75"/>
<keyword evidence="3" id="KW-0378">Hydrolase</keyword>
<dbReference type="PANTHER" id="PTHR10465">
    <property type="entry name" value="TRANSMEMBRANE GTPASE FZO1"/>
    <property type="match status" value="1"/>
</dbReference>
<dbReference type="Pfam" id="PF00350">
    <property type="entry name" value="Dynamin_N"/>
    <property type="match status" value="1"/>
</dbReference>
<dbReference type="OrthoDB" id="9802035at2"/>
<sequence>MKSPRQVRSDIRTLAHHIDHVREALLRRADVEIAQVGKECKRTSDALAKLLDEQKLPENYKVAVVGRFKAGKSSFVNELLDARLASEDTNPETAAVTTFRHGDEVKATIRFLARDEWTKIQSLYQQDPRHIDAHRVLKWHELGKPRKNKDGEMEEGYDLQALEREYIRDGGFSIEIRLANDGTKKAEADFRRRLKEFTTGTKPHHCMVLGIEIESPAPILDGGVLLIDTPGLGDTERYRVELTEKVVDDVDAVLFLTRSGASYDQAEKDFLLSLLRKGTVKQLIVVVTQVDVTYQQHLDNAEANDDDPDPVARRIDLERQRLTKELADTLAELSQDDSPAMRRYREQLGDVQIAFTSAKLHRDWKAGKPTLCAIQSDDPGGVEQLKSQLLYMLSTESRLAMVAQGIAAGARSALLELQSVLDAKLLAIRDVKDREVAEQKLRSFRGEFGQASQRFEGAVTEQVTLLGQRLDERARQHRSSLETIALLAERELVAFELNDVARHWRTRRSGYWGHMADFQTRVANRIFPKVQEMLSEYTDTFAEFARGFETHLDRLSAEGARIAQSLELGTSLPFDVTSKLKDSLEKSLARAQELIVAKELEVNKLLSDFVDDEVSERIDQAREKVSDIWGAGTTVKQSGEVQAFYREVKALLTEALQTYLKDSIQAFGAFLVTEAQAAPRDALAEVNILLEQADDNIRAAATALVAGQKQATEDLVATIKSEHDEVLTRASSLLAVDDATAGHPGSPATSSDASTPTASTAPARAKSEQDASAPAVAAAPAPSSAPEPQQPAPTPAPAPQPEGAFELSGDGDWAEQVQTVAQVTLERIRLGNGEKSWPYDRVFPARYLKGAVRIRLIDGYLADPHQLRNLGEFLLHLAESARPKEVEVLTKFADVDATAKQDRVVDNLAKELFRDYGVTLSLRRDADVHDRFLVMDHGVLFKLGRGLDFYKPATGLARHRPDLREVRKSEVDVFCVQGHALLKANTA</sequence>
<keyword evidence="11" id="KW-1185">Reference proteome</keyword>
<dbReference type="Gene3D" id="3.30.870.30">
    <property type="entry name" value="MITD, C-terminal phospholipase D-like domain"/>
    <property type="match status" value="1"/>
</dbReference>
<dbReference type="SUPFAM" id="SSF52540">
    <property type="entry name" value="P-loop containing nucleoside triphosphate hydrolases"/>
    <property type="match status" value="1"/>
</dbReference>
<feature type="domain" description="Dynamin N-terminal" evidence="8">
    <location>
        <begin position="62"/>
        <end position="289"/>
    </location>
</feature>
<gene>
    <name evidence="10" type="ORF">F7Q92_00880</name>
</gene>
<dbReference type="InterPro" id="IPR032341">
    <property type="entry name" value="MITD1_C"/>
</dbReference>
<dbReference type="GO" id="GO:0016020">
    <property type="term" value="C:membrane"/>
    <property type="evidence" value="ECO:0007669"/>
    <property type="project" value="UniProtKB-SubCell"/>
</dbReference>
<feature type="compositionally biased region" description="Low complexity" evidence="7">
    <location>
        <begin position="771"/>
        <end position="782"/>
    </location>
</feature>
<reference evidence="10 11" key="1">
    <citation type="submission" date="2019-09" db="EMBL/GenBank/DDBJ databases">
        <title>Draft genome sequences of 48 bacterial type strains from the CCUG.</title>
        <authorList>
            <person name="Tunovic T."/>
            <person name="Pineiro-Iglesias B."/>
            <person name="Unosson C."/>
            <person name="Inganas E."/>
            <person name="Ohlen M."/>
            <person name="Cardew S."/>
            <person name="Jensie-Markopoulos S."/>
            <person name="Salva-Serra F."/>
            <person name="Jaen-Luchoro D."/>
            <person name="Karlsson R."/>
            <person name="Svensson-Stadler L."/>
            <person name="Chun J."/>
            <person name="Moore E."/>
        </authorList>
    </citation>
    <scope>NUCLEOTIDE SEQUENCE [LARGE SCALE GENOMIC DNA]</scope>
    <source>
        <strain evidence="10 11">CCUG 30977</strain>
    </source>
</reference>
<feature type="region of interest" description="Disordered" evidence="7">
    <location>
        <begin position="738"/>
        <end position="808"/>
    </location>
</feature>
<comment type="caution">
    <text evidence="10">The sequence shown here is derived from an EMBL/GenBank/DDBJ whole genome shotgun (WGS) entry which is preliminary data.</text>
</comment>
<organism evidence="10 11">
    <name type="scientific">Ideonella dechloratans</name>
    <dbReference type="NCBI Taxonomy" id="36863"/>
    <lineage>
        <taxon>Bacteria</taxon>
        <taxon>Pseudomonadati</taxon>
        <taxon>Pseudomonadota</taxon>
        <taxon>Betaproteobacteria</taxon>
        <taxon>Burkholderiales</taxon>
        <taxon>Sphaerotilaceae</taxon>
        <taxon>Ideonella</taxon>
    </lineage>
</organism>
<evidence type="ECO:0000259" key="8">
    <source>
        <dbReference type="Pfam" id="PF00350"/>
    </source>
</evidence>
<feature type="coiled-coil region" evidence="6">
    <location>
        <begin position="581"/>
        <end position="608"/>
    </location>
</feature>
<evidence type="ECO:0000256" key="5">
    <source>
        <dbReference type="ARBA" id="ARBA00023136"/>
    </source>
</evidence>
<dbReference type="InterPro" id="IPR045063">
    <property type="entry name" value="Dynamin_N"/>
</dbReference>
<keyword evidence="2" id="KW-0547">Nucleotide-binding</keyword>
<evidence type="ECO:0000256" key="1">
    <source>
        <dbReference type="ARBA" id="ARBA00004370"/>
    </source>
</evidence>
<keyword evidence="4" id="KW-0342">GTP-binding</keyword>
<evidence type="ECO:0000256" key="4">
    <source>
        <dbReference type="ARBA" id="ARBA00023134"/>
    </source>
</evidence>
<feature type="compositionally biased region" description="Pro residues" evidence="7">
    <location>
        <begin position="783"/>
        <end position="800"/>
    </location>
</feature>
<dbReference type="Pfam" id="PF16565">
    <property type="entry name" value="MIT_C"/>
    <property type="match status" value="1"/>
</dbReference>
<evidence type="ECO:0000313" key="10">
    <source>
        <dbReference type="EMBL" id="KAB0585474.1"/>
    </source>
</evidence>
<dbReference type="Gene3D" id="3.40.50.300">
    <property type="entry name" value="P-loop containing nucleotide triphosphate hydrolases"/>
    <property type="match status" value="1"/>
</dbReference>
<keyword evidence="6" id="KW-0175">Coiled coil</keyword>
<dbReference type="InterPro" id="IPR038113">
    <property type="entry name" value="MITD1_C_sf"/>
</dbReference>
<keyword evidence="5" id="KW-0472">Membrane</keyword>
<name>A0A643FL75_IDEDE</name>
<dbReference type="GO" id="GO:0003924">
    <property type="term" value="F:GTPase activity"/>
    <property type="evidence" value="ECO:0007669"/>
    <property type="project" value="InterPro"/>
</dbReference>
<proteinExistence type="predicted"/>
<evidence type="ECO:0000256" key="3">
    <source>
        <dbReference type="ARBA" id="ARBA00022801"/>
    </source>
</evidence>
<evidence type="ECO:0000256" key="6">
    <source>
        <dbReference type="SAM" id="Coils"/>
    </source>
</evidence>
<feature type="compositionally biased region" description="Low complexity" evidence="7">
    <location>
        <begin position="744"/>
        <end position="764"/>
    </location>
</feature>
<dbReference type="RefSeq" id="WP_151122047.1">
    <property type="nucleotide sequence ID" value="NZ_CP088081.1"/>
</dbReference>
<comment type="subcellular location">
    <subcellularLocation>
        <location evidence="1">Membrane</location>
    </subcellularLocation>
</comment>
<evidence type="ECO:0000256" key="7">
    <source>
        <dbReference type="SAM" id="MobiDB-lite"/>
    </source>
</evidence>
<dbReference type="InterPro" id="IPR027417">
    <property type="entry name" value="P-loop_NTPase"/>
</dbReference>